<dbReference type="InterPro" id="IPR013611">
    <property type="entry name" value="Transp-assoc_OB_typ2"/>
</dbReference>
<dbReference type="PROSITE" id="PS50893">
    <property type="entry name" value="ABC_TRANSPORTER_2"/>
    <property type="match status" value="1"/>
</dbReference>
<dbReference type="InterPro" id="IPR017871">
    <property type="entry name" value="ABC_transporter-like_CS"/>
</dbReference>
<evidence type="ECO:0000256" key="3">
    <source>
        <dbReference type="ARBA" id="ARBA00022840"/>
    </source>
</evidence>
<dbReference type="SUPFAM" id="SSF52540">
    <property type="entry name" value="P-loop containing nucleoside triphosphate hydrolases"/>
    <property type="match status" value="1"/>
</dbReference>
<dbReference type="GO" id="GO:0008643">
    <property type="term" value="P:carbohydrate transport"/>
    <property type="evidence" value="ECO:0007669"/>
    <property type="project" value="InterPro"/>
</dbReference>
<evidence type="ECO:0000313" key="6">
    <source>
        <dbReference type="Proteomes" id="UP000003688"/>
    </source>
</evidence>
<dbReference type="OrthoDB" id="9790614at2"/>
<dbReference type="PANTHER" id="PTHR43875:SF1">
    <property type="entry name" value="OSMOPROTECTIVE COMPOUNDS UPTAKE ATP-BINDING PROTEIN GGTA"/>
    <property type="match status" value="1"/>
</dbReference>
<protein>
    <submittedName>
        <fullName evidence="5">ABC transporter related-protein</fullName>
    </submittedName>
</protein>
<keyword evidence="6" id="KW-1185">Reference proteome</keyword>
<dbReference type="InterPro" id="IPR003439">
    <property type="entry name" value="ABC_transporter-like_ATP-bd"/>
</dbReference>
<dbReference type="Proteomes" id="UP000003688">
    <property type="component" value="Unassembled WGS sequence"/>
</dbReference>
<dbReference type="NCBIfam" id="NF008653">
    <property type="entry name" value="PRK11650.1"/>
    <property type="match status" value="1"/>
</dbReference>
<dbReference type="InterPro" id="IPR008995">
    <property type="entry name" value="Mo/tungstate-bd_C_term_dom"/>
</dbReference>
<dbReference type="Gene3D" id="2.40.50.140">
    <property type="entry name" value="Nucleic acid-binding proteins"/>
    <property type="match status" value="1"/>
</dbReference>
<dbReference type="InterPro" id="IPR047641">
    <property type="entry name" value="ABC_transpr_MalK/UgpC-like"/>
</dbReference>
<dbReference type="InterPro" id="IPR003593">
    <property type="entry name" value="AAA+_ATPase"/>
</dbReference>
<evidence type="ECO:0000313" key="5">
    <source>
        <dbReference type="EMBL" id="EEF60925.1"/>
    </source>
</evidence>
<dbReference type="Gene3D" id="2.40.50.100">
    <property type="match status" value="1"/>
</dbReference>
<feature type="domain" description="ABC transporter" evidence="4">
    <location>
        <begin position="4"/>
        <end position="239"/>
    </location>
</feature>
<dbReference type="InterPro" id="IPR012340">
    <property type="entry name" value="NA-bd_OB-fold"/>
</dbReference>
<dbReference type="Pfam" id="PF08402">
    <property type="entry name" value="TOBE_2"/>
    <property type="match status" value="1"/>
</dbReference>
<evidence type="ECO:0000256" key="2">
    <source>
        <dbReference type="ARBA" id="ARBA00022741"/>
    </source>
</evidence>
<keyword evidence="2" id="KW-0547">Nucleotide-binding</keyword>
<accession>B9XH04</accession>
<reference evidence="5 6" key="1">
    <citation type="journal article" date="2011" name="J. Bacteriol.">
        <title>Genome sequence of 'Pedosphaera parvula' Ellin514, an aerobic Verrucomicrobial isolate from pasture soil.</title>
        <authorList>
            <person name="Kant R."/>
            <person name="van Passel M.W."/>
            <person name="Sangwan P."/>
            <person name="Palva A."/>
            <person name="Lucas S."/>
            <person name="Copeland A."/>
            <person name="Lapidus A."/>
            <person name="Glavina Del Rio T."/>
            <person name="Dalin E."/>
            <person name="Tice H."/>
            <person name="Bruce D."/>
            <person name="Goodwin L."/>
            <person name="Pitluck S."/>
            <person name="Chertkov O."/>
            <person name="Larimer F.W."/>
            <person name="Land M.L."/>
            <person name="Hauser L."/>
            <person name="Brettin T.S."/>
            <person name="Detter J.C."/>
            <person name="Han S."/>
            <person name="de Vos W.M."/>
            <person name="Janssen P.H."/>
            <person name="Smidt H."/>
        </authorList>
    </citation>
    <scope>NUCLEOTIDE SEQUENCE [LARGE SCALE GENOMIC DNA]</scope>
    <source>
        <strain evidence="5 6">Ellin514</strain>
    </source>
</reference>
<dbReference type="InterPro" id="IPR027417">
    <property type="entry name" value="P-loop_NTPase"/>
</dbReference>
<dbReference type="InterPro" id="IPR015855">
    <property type="entry name" value="ABC_transpr_MalK-like"/>
</dbReference>
<dbReference type="GO" id="GO:0016887">
    <property type="term" value="F:ATP hydrolysis activity"/>
    <property type="evidence" value="ECO:0007669"/>
    <property type="project" value="InterPro"/>
</dbReference>
<dbReference type="GO" id="GO:0005524">
    <property type="term" value="F:ATP binding"/>
    <property type="evidence" value="ECO:0007669"/>
    <property type="project" value="UniProtKB-KW"/>
</dbReference>
<proteinExistence type="predicted"/>
<dbReference type="PANTHER" id="PTHR43875">
    <property type="entry name" value="MALTODEXTRIN IMPORT ATP-BINDING PROTEIN MSMX"/>
    <property type="match status" value="1"/>
</dbReference>
<gene>
    <name evidence="5" type="ORF">Cflav_PD4094</name>
</gene>
<dbReference type="GO" id="GO:0055052">
    <property type="term" value="C:ATP-binding cassette (ABC) transporter complex, substrate-binding subunit-containing"/>
    <property type="evidence" value="ECO:0007669"/>
    <property type="project" value="TreeGrafter"/>
</dbReference>
<evidence type="ECO:0000256" key="1">
    <source>
        <dbReference type="ARBA" id="ARBA00022448"/>
    </source>
</evidence>
<dbReference type="RefSeq" id="WP_007415100.1">
    <property type="nucleotide sequence ID" value="NZ_ABOX02000013.1"/>
</dbReference>
<evidence type="ECO:0000259" key="4">
    <source>
        <dbReference type="PROSITE" id="PS50893"/>
    </source>
</evidence>
<sequence length="374" mass="41104">MARVVIENLGKTFKGPKGEAISAVNNLNLTVEDREFLVLVGPSGCGKTTTLRLIAGLDEISTGNISIDGRVINTVPPKDRDLAMVFQTFALYPHMTAYENMAFGLQVRKLPKKEIGQRVREAAEMLDIKDCLNRLPEALSGGQRQRVALGRAIVRKPKVFLFDEPLSNLDAPMRLQMRKELHKLHTQLGSTMIFVTHDQSEAMALGDRIAVMKQGVLQQVDQPATIYNQPANLFVANFIGSPAINIFQGRILRDAQGLSFQFDTAQDITLNLDRALEDRLQTRIGKEVILAIRPEHISYATPASGANTNWIVSATIELAESMGAETYLYAKLGATSFTVRTAAASSASPGQSANFLFDLHHAHFFDPNTGMVIL</sequence>
<dbReference type="Gene3D" id="3.40.50.300">
    <property type="entry name" value="P-loop containing nucleotide triphosphate hydrolases"/>
    <property type="match status" value="1"/>
</dbReference>
<organism evidence="5 6">
    <name type="scientific">Pedosphaera parvula (strain Ellin514)</name>
    <dbReference type="NCBI Taxonomy" id="320771"/>
    <lineage>
        <taxon>Bacteria</taxon>
        <taxon>Pseudomonadati</taxon>
        <taxon>Verrucomicrobiota</taxon>
        <taxon>Pedosphaerae</taxon>
        <taxon>Pedosphaerales</taxon>
        <taxon>Pedosphaeraceae</taxon>
        <taxon>Pedosphaera</taxon>
    </lineage>
</organism>
<dbReference type="STRING" id="320771.Cflav_PD4094"/>
<keyword evidence="1" id="KW-0813">Transport</keyword>
<keyword evidence="3" id="KW-0067">ATP-binding</keyword>
<comment type="caution">
    <text evidence="5">The sequence shown here is derived from an EMBL/GenBank/DDBJ whole genome shotgun (WGS) entry which is preliminary data.</text>
</comment>
<dbReference type="SUPFAM" id="SSF50331">
    <property type="entry name" value="MOP-like"/>
    <property type="match status" value="1"/>
</dbReference>
<name>B9XH04_PEDPL</name>
<dbReference type="CDD" id="cd03301">
    <property type="entry name" value="ABC_MalK_N"/>
    <property type="match status" value="1"/>
</dbReference>
<dbReference type="AlphaFoldDB" id="B9XH04"/>
<dbReference type="FunFam" id="3.40.50.300:FF:000042">
    <property type="entry name" value="Maltose/maltodextrin ABC transporter, ATP-binding protein"/>
    <property type="match status" value="1"/>
</dbReference>
<dbReference type="PROSITE" id="PS00211">
    <property type="entry name" value="ABC_TRANSPORTER_1"/>
    <property type="match status" value="1"/>
</dbReference>
<dbReference type="GO" id="GO:0140359">
    <property type="term" value="F:ABC-type transporter activity"/>
    <property type="evidence" value="ECO:0007669"/>
    <property type="project" value="InterPro"/>
</dbReference>
<dbReference type="Pfam" id="PF00005">
    <property type="entry name" value="ABC_tran"/>
    <property type="match status" value="1"/>
</dbReference>
<dbReference type="EMBL" id="ABOX02000013">
    <property type="protein sequence ID" value="EEF60925.1"/>
    <property type="molecule type" value="Genomic_DNA"/>
</dbReference>
<dbReference type="SMART" id="SM00382">
    <property type="entry name" value="AAA"/>
    <property type="match status" value="1"/>
</dbReference>